<dbReference type="Proteomes" id="UP000316659">
    <property type="component" value="Unassembled WGS sequence"/>
</dbReference>
<sequence>MDLTGEDLEIDAVERSSPREDLDDALHLQERLGRVCGDHAVNLADLLTTVNHKIAVFCRCYNFVTSKSGHAVWGRGNAPTRRADRDSSGRWTRGTMAG</sequence>
<evidence type="ECO:0000313" key="2">
    <source>
        <dbReference type="EMBL" id="GED11742.1"/>
    </source>
</evidence>
<gene>
    <name evidence="2" type="ORF">CCE02nite_37410</name>
</gene>
<organism evidence="2 3">
    <name type="scientific">Cellulosimicrobium cellulans</name>
    <name type="common">Arthrobacter luteus</name>
    <dbReference type="NCBI Taxonomy" id="1710"/>
    <lineage>
        <taxon>Bacteria</taxon>
        <taxon>Bacillati</taxon>
        <taxon>Actinomycetota</taxon>
        <taxon>Actinomycetes</taxon>
        <taxon>Micrococcales</taxon>
        <taxon>Promicromonosporaceae</taxon>
        <taxon>Cellulosimicrobium</taxon>
    </lineage>
</organism>
<reference evidence="2 3" key="1">
    <citation type="submission" date="2019-06" db="EMBL/GenBank/DDBJ databases">
        <title>Whole genome shotgun sequence of Cellulosimicrobium cellulans NBRC 15516.</title>
        <authorList>
            <person name="Hosoyama A."/>
            <person name="Uohara A."/>
            <person name="Ohji S."/>
            <person name="Ichikawa N."/>
        </authorList>
    </citation>
    <scope>NUCLEOTIDE SEQUENCE [LARGE SCALE GENOMIC DNA]</scope>
    <source>
        <strain evidence="2 3">NBRC 15516</strain>
    </source>
</reference>
<comment type="caution">
    <text evidence="2">The sequence shown here is derived from an EMBL/GenBank/DDBJ whole genome shotgun (WGS) entry which is preliminary data.</text>
</comment>
<name>A0A4Y4E2B9_CELCE</name>
<protein>
    <submittedName>
        <fullName evidence="2">Uncharacterized protein</fullName>
    </submittedName>
</protein>
<proteinExistence type="predicted"/>
<dbReference type="EMBL" id="BJNZ01000036">
    <property type="protein sequence ID" value="GED11742.1"/>
    <property type="molecule type" value="Genomic_DNA"/>
</dbReference>
<evidence type="ECO:0000256" key="1">
    <source>
        <dbReference type="SAM" id="MobiDB-lite"/>
    </source>
</evidence>
<feature type="region of interest" description="Disordered" evidence="1">
    <location>
        <begin position="75"/>
        <end position="98"/>
    </location>
</feature>
<dbReference type="AlphaFoldDB" id="A0A4Y4E2B9"/>
<evidence type="ECO:0000313" key="3">
    <source>
        <dbReference type="Proteomes" id="UP000316659"/>
    </source>
</evidence>
<accession>A0A4Y4E2B9</accession>